<dbReference type="Proteomes" id="UP000076226">
    <property type="component" value="Chromosome"/>
</dbReference>
<gene>
    <name evidence="1" type="ORF">GS3922_03610</name>
</gene>
<dbReference type="GeneID" id="32408493"/>
<name>A0ABM6A9A3_9BACL</name>
<evidence type="ECO:0000313" key="1">
    <source>
        <dbReference type="EMBL" id="AMX82839.1"/>
    </source>
</evidence>
<evidence type="ECO:0000313" key="2">
    <source>
        <dbReference type="Proteomes" id="UP000076226"/>
    </source>
</evidence>
<evidence type="ECO:0008006" key="3">
    <source>
        <dbReference type="Google" id="ProtNLM"/>
    </source>
</evidence>
<accession>A0ABM6A9A3</accession>
<sequence>MARWFIRFSAALFLLFFGVLFGMQQAHHGMERMRGYADPSFPSVIQIEKNGNGELEAAVFGQTVTASDLQEKQETIQELKTFNLFSELGRQFADAATAFMETLLSLVGRVFS</sequence>
<keyword evidence="2" id="KW-1185">Reference proteome</keyword>
<dbReference type="Pfam" id="PF12438">
    <property type="entry name" value="DUF3679"/>
    <property type="match status" value="1"/>
</dbReference>
<protein>
    <recommendedName>
        <fullName evidence="3">DUF3679 domain-containing protein</fullName>
    </recommendedName>
</protein>
<organism evidence="1 2">
    <name type="scientific">Geobacillus subterraneus</name>
    <dbReference type="NCBI Taxonomy" id="129338"/>
    <lineage>
        <taxon>Bacteria</taxon>
        <taxon>Bacillati</taxon>
        <taxon>Bacillota</taxon>
        <taxon>Bacilli</taxon>
        <taxon>Bacillales</taxon>
        <taxon>Anoxybacillaceae</taxon>
        <taxon>Geobacillus</taxon>
    </lineage>
</organism>
<dbReference type="InterPro" id="IPR020534">
    <property type="entry name" value="Uncharacterised_YqxA"/>
</dbReference>
<dbReference type="RefSeq" id="WP_063165220.1">
    <property type="nucleotide sequence ID" value="NZ_CP014342.1"/>
</dbReference>
<reference evidence="1 2" key="1">
    <citation type="submission" date="2016-02" db="EMBL/GenBank/DDBJ databases">
        <title>Complete genome sequence of Geobacillus subterraneus KCTC 3922T.</title>
        <authorList>
            <person name="Lee D.-W."/>
            <person name="Lee Y.-J."/>
            <person name="Lee S.-J."/>
            <person name="Park G.-S."/>
            <person name="Lee S.-J."/>
            <person name="Shin J.-H."/>
        </authorList>
    </citation>
    <scope>NUCLEOTIDE SEQUENCE [LARGE SCALE GENOMIC DNA]</scope>
    <source>
        <strain evidence="1 2">KCTC 3922</strain>
    </source>
</reference>
<proteinExistence type="predicted"/>
<dbReference type="EMBL" id="CP014342">
    <property type="protein sequence ID" value="AMX82839.1"/>
    <property type="molecule type" value="Genomic_DNA"/>
</dbReference>